<dbReference type="EMBL" id="NVUL01000014">
    <property type="protein sequence ID" value="PCI79763.1"/>
    <property type="molecule type" value="Genomic_DNA"/>
</dbReference>
<reference evidence="7" key="1">
    <citation type="submission" date="2017-08" db="EMBL/GenBank/DDBJ databases">
        <title>A dynamic microbial community with high functional redundancy inhabits the cold, oxic subseafloor aquifer.</title>
        <authorList>
            <person name="Tully B.J."/>
            <person name="Wheat C.G."/>
            <person name="Glazer B.T."/>
            <person name="Huber J.A."/>
        </authorList>
    </citation>
    <scope>NUCLEOTIDE SEQUENCE [LARGE SCALE GENOMIC DNA]</scope>
</reference>
<dbReference type="SUPFAM" id="SSF56935">
    <property type="entry name" value="Porins"/>
    <property type="match status" value="1"/>
</dbReference>
<evidence type="ECO:0000256" key="1">
    <source>
        <dbReference type="ARBA" id="ARBA00004442"/>
    </source>
</evidence>
<comment type="subcellular location">
    <subcellularLocation>
        <location evidence="1">Cell outer membrane</location>
    </subcellularLocation>
</comment>
<dbReference type="Gene3D" id="2.40.170.20">
    <property type="entry name" value="TonB-dependent receptor, beta-barrel domain"/>
    <property type="match status" value="1"/>
</dbReference>
<dbReference type="InterPro" id="IPR036942">
    <property type="entry name" value="Beta-barrel_TonB_sf"/>
</dbReference>
<dbReference type="GO" id="GO:0009279">
    <property type="term" value="C:cell outer membrane"/>
    <property type="evidence" value="ECO:0007669"/>
    <property type="project" value="UniProtKB-SubCell"/>
</dbReference>
<evidence type="ECO:0000256" key="5">
    <source>
        <dbReference type="SAM" id="SignalP"/>
    </source>
</evidence>
<organism evidence="6 7">
    <name type="scientific">SAR86 cluster bacterium</name>
    <dbReference type="NCBI Taxonomy" id="2030880"/>
    <lineage>
        <taxon>Bacteria</taxon>
        <taxon>Pseudomonadati</taxon>
        <taxon>Pseudomonadota</taxon>
        <taxon>Gammaproteobacteria</taxon>
        <taxon>SAR86 cluster</taxon>
    </lineage>
</organism>
<evidence type="ECO:0000256" key="2">
    <source>
        <dbReference type="ARBA" id="ARBA00023136"/>
    </source>
</evidence>
<protein>
    <recommendedName>
        <fullName evidence="8">TonB-dependent receptor plug domain-containing protein</fullName>
    </recommendedName>
</protein>
<proteinExistence type="predicted"/>
<keyword evidence="3" id="KW-0998">Cell outer membrane</keyword>
<feature type="region of interest" description="Disordered" evidence="4">
    <location>
        <begin position="59"/>
        <end position="96"/>
    </location>
</feature>
<evidence type="ECO:0000256" key="4">
    <source>
        <dbReference type="SAM" id="MobiDB-lite"/>
    </source>
</evidence>
<gene>
    <name evidence="6" type="ORF">COB20_04040</name>
</gene>
<name>A0A2A4XAY3_9GAMM</name>
<dbReference type="AlphaFoldDB" id="A0A2A4XAY3"/>
<feature type="chain" id="PRO_5012765894" description="TonB-dependent receptor plug domain-containing protein" evidence="5">
    <location>
        <begin position="29"/>
        <end position="729"/>
    </location>
</feature>
<feature type="signal peptide" evidence="5">
    <location>
        <begin position="1"/>
        <end position="28"/>
    </location>
</feature>
<evidence type="ECO:0000313" key="6">
    <source>
        <dbReference type="EMBL" id="PCI79763.1"/>
    </source>
</evidence>
<keyword evidence="5" id="KW-0732">Signal</keyword>
<feature type="compositionally biased region" description="Gly residues" evidence="4">
    <location>
        <begin position="78"/>
        <end position="96"/>
    </location>
</feature>
<accession>A0A2A4XAY3</accession>
<dbReference type="Proteomes" id="UP000218767">
    <property type="component" value="Unassembled WGS sequence"/>
</dbReference>
<sequence length="729" mass="80948">MRSKTVLIRPTSILLFLALSSFNSPSVAQDNVGDDSTVRYPAAYFEEWAPVTAQDMMDRIPGLSSGGGNFRGSRGRSGRGGPGGGSGGRGFGSGSGGSEILINGKRTAGKNNSTGGQLGRITADQVNYFEIIRGTSGELDVRGSGQVINVVLFEELSSSSLQYEARLEFAEDNTVSPAVNASYSGQQGPLNYQISAESNDVYFRNLSKENSILGDFSPNDIIREDRATDGRMSTISTNLGYEINAKSSARFNAQISNGDGETDLFRRTIDLKVNPNTLALQREDSPSNTKNWEVGGDYEYNTDGGGRFKILVISNSATRENIRERFDQFDDQTETKNLFLDSASTTKERIARASFTFDIFEGHNLELGGERAQTILDSRLALGLASSTGTPSAAHGGLVPQSVSNANSSVEEVRYEPFAIHNWVISPNMSLETSILYETSEIIQRGDVSNKRDFDFVKPKVDFRYDLTPTIQLRGTIEKVVEQLSFNDFVAATDNQDEDSNVQAGNANLRQEWYWNYELNTEYRLPNDVGVVSGRIYYEDWRDKIGRLDVSTSEDSLQSANGNIGDGTKYGLELNSSIRMRMIDMPNLLVTARFSVEDSEITDPFLGIERRFLFSNRGRTSLGFRQDVPRWNLNYGMSWNNSFDGNRIRYDIDDIELSGGDPFWQSFIEWRGPLNMTYRLDANRLVNDGEFCRERQRFVGRISSGIIEEIEDQCSSSGRSVSLKVSGTF</sequence>
<evidence type="ECO:0000256" key="3">
    <source>
        <dbReference type="ARBA" id="ARBA00023237"/>
    </source>
</evidence>
<evidence type="ECO:0008006" key="8">
    <source>
        <dbReference type="Google" id="ProtNLM"/>
    </source>
</evidence>
<keyword evidence="2" id="KW-0472">Membrane</keyword>
<evidence type="ECO:0000313" key="7">
    <source>
        <dbReference type="Proteomes" id="UP000218767"/>
    </source>
</evidence>
<comment type="caution">
    <text evidence="6">The sequence shown here is derived from an EMBL/GenBank/DDBJ whole genome shotgun (WGS) entry which is preliminary data.</text>
</comment>